<name>A0A146G511_TERSA</name>
<evidence type="ECO:0000313" key="7">
    <source>
        <dbReference type="EMBL" id="GAT32107.1"/>
    </source>
</evidence>
<feature type="transmembrane region" description="Helical" evidence="6">
    <location>
        <begin position="172"/>
        <end position="197"/>
    </location>
</feature>
<feature type="transmembrane region" description="Helical" evidence="6">
    <location>
        <begin position="283"/>
        <end position="304"/>
    </location>
</feature>
<evidence type="ECO:0000256" key="3">
    <source>
        <dbReference type="ARBA" id="ARBA00022692"/>
    </source>
</evidence>
<evidence type="ECO:0000313" key="8">
    <source>
        <dbReference type="Proteomes" id="UP000076023"/>
    </source>
</evidence>
<protein>
    <submittedName>
        <fullName evidence="7">Phosphate:Na+ symporter</fullName>
    </submittedName>
</protein>
<keyword evidence="4 6" id="KW-1133">Transmembrane helix</keyword>
<reference evidence="8" key="1">
    <citation type="journal article" date="2017" name="Genome Announc.">
        <title>Draft Genome Sequence of Terrimicrobium sacchariphilum NM-5T, a Facultative Anaerobic Soil Bacterium of the Class Spartobacteria.</title>
        <authorList>
            <person name="Qiu Y.L."/>
            <person name="Tourlousse D.M."/>
            <person name="Matsuura N."/>
            <person name="Ohashi A."/>
            <person name="Sekiguchi Y."/>
        </authorList>
    </citation>
    <scope>NUCLEOTIDE SEQUENCE [LARGE SCALE GENOMIC DNA]</scope>
    <source>
        <strain evidence="8">NM-5</strain>
    </source>
</reference>
<keyword evidence="8" id="KW-1185">Reference proteome</keyword>
<dbReference type="FunCoup" id="A0A146G511">
    <property type="interactions" value="48"/>
</dbReference>
<evidence type="ECO:0000256" key="1">
    <source>
        <dbReference type="ARBA" id="ARBA00004651"/>
    </source>
</evidence>
<accession>A0A146G511</accession>
<feature type="transmembrane region" description="Helical" evidence="6">
    <location>
        <begin position="104"/>
        <end position="122"/>
    </location>
</feature>
<dbReference type="EMBL" id="BDCO01000002">
    <property type="protein sequence ID" value="GAT32107.1"/>
    <property type="molecule type" value="Genomic_DNA"/>
</dbReference>
<dbReference type="PANTHER" id="PTHR10010:SF46">
    <property type="entry name" value="SODIUM-DEPENDENT PHOSPHATE TRANSPORT PROTEIN 2B"/>
    <property type="match status" value="1"/>
</dbReference>
<dbReference type="InterPro" id="IPR003841">
    <property type="entry name" value="Na/Pi_transpt"/>
</dbReference>
<dbReference type="OrthoDB" id="9763003at2"/>
<organism evidence="7 8">
    <name type="scientific">Terrimicrobium sacchariphilum</name>
    <dbReference type="NCBI Taxonomy" id="690879"/>
    <lineage>
        <taxon>Bacteria</taxon>
        <taxon>Pseudomonadati</taxon>
        <taxon>Verrucomicrobiota</taxon>
        <taxon>Terrimicrobiia</taxon>
        <taxon>Terrimicrobiales</taxon>
        <taxon>Terrimicrobiaceae</taxon>
        <taxon>Terrimicrobium</taxon>
    </lineage>
</organism>
<dbReference type="Pfam" id="PF02690">
    <property type="entry name" value="Na_Pi_cotrans"/>
    <property type="match status" value="2"/>
</dbReference>
<dbReference type="GO" id="GO:0005886">
    <property type="term" value="C:plasma membrane"/>
    <property type="evidence" value="ECO:0007669"/>
    <property type="project" value="UniProtKB-SubCell"/>
</dbReference>
<gene>
    <name evidence="7" type="ORF">TSACC_2504</name>
</gene>
<dbReference type="NCBIfam" id="NF037997">
    <property type="entry name" value="Na_Pi_symport"/>
    <property type="match status" value="1"/>
</dbReference>
<proteinExistence type="predicted"/>
<dbReference type="Proteomes" id="UP000076023">
    <property type="component" value="Unassembled WGS sequence"/>
</dbReference>
<comment type="caution">
    <text evidence="7">The sequence shown here is derived from an EMBL/GenBank/DDBJ whole genome shotgun (WGS) entry which is preliminary data.</text>
</comment>
<keyword evidence="2" id="KW-1003">Cell membrane</keyword>
<keyword evidence="5 6" id="KW-0472">Membrane</keyword>
<evidence type="ECO:0000256" key="2">
    <source>
        <dbReference type="ARBA" id="ARBA00022475"/>
    </source>
</evidence>
<feature type="transmembrane region" description="Helical" evidence="6">
    <location>
        <begin position="76"/>
        <end position="98"/>
    </location>
</feature>
<feature type="transmembrane region" description="Helical" evidence="6">
    <location>
        <begin position="209"/>
        <end position="227"/>
    </location>
</feature>
<dbReference type="InParanoid" id="A0A146G511"/>
<dbReference type="GO" id="GO:0005436">
    <property type="term" value="F:sodium:phosphate symporter activity"/>
    <property type="evidence" value="ECO:0007669"/>
    <property type="project" value="InterPro"/>
</dbReference>
<evidence type="ECO:0000256" key="5">
    <source>
        <dbReference type="ARBA" id="ARBA00023136"/>
    </source>
</evidence>
<evidence type="ECO:0000256" key="4">
    <source>
        <dbReference type="ARBA" id="ARBA00022989"/>
    </source>
</evidence>
<feature type="transmembrane region" description="Helical" evidence="6">
    <location>
        <begin position="247"/>
        <end position="271"/>
    </location>
</feature>
<evidence type="ECO:0000256" key="6">
    <source>
        <dbReference type="SAM" id="Phobius"/>
    </source>
</evidence>
<dbReference type="PANTHER" id="PTHR10010">
    <property type="entry name" value="SOLUTE CARRIER FAMILY 34 SODIUM PHOSPHATE , MEMBER 2-RELATED"/>
    <property type="match status" value="1"/>
</dbReference>
<dbReference type="AlphaFoldDB" id="A0A146G511"/>
<dbReference type="RefSeq" id="WP_075077957.1">
    <property type="nucleotide sequence ID" value="NZ_BDCO01000002.1"/>
</dbReference>
<dbReference type="GO" id="GO:0044341">
    <property type="term" value="P:sodium-dependent phosphate transport"/>
    <property type="evidence" value="ECO:0007669"/>
    <property type="project" value="InterPro"/>
</dbReference>
<comment type="subcellular location">
    <subcellularLocation>
        <location evidence="1">Cell membrane</location>
        <topology evidence="1">Multi-pass membrane protein</topology>
    </subcellularLocation>
</comment>
<dbReference type="STRING" id="690879.TSACC_2504"/>
<keyword evidence="3 6" id="KW-0812">Transmembrane</keyword>
<sequence length="512" mass="54387">MSPVTSLILGLGLFFLGLRLVGDNLRLLCSSSFRDVMRSSVHSPLARVGVGLSAGALMQSATAVTFILVSMVGSGLIPASAAGLIIIWCNVGLTALAFVATLNITAVVGFVVGAAGIAMGMLRKRLPQTVAGALLGLGLILYGLERMSAGAAPLKEAEVFRGALEHAVSNPVMAFVAGIIAAAVLQSNSGAVMLVITFAASGLIDLEPAMLLIFGTNLGAIGLRLFLSAGLNRPMLRLVRLEDLFCVISGVLMFALFLIEQCGVPLVGALVRSLHRSIDVQLAVVFLLSNLIPAAVMTPFMGVWRRMLEKIWPDKSAADDPSRPMYILPQALNDPATALDLMRKELTRLLSHVPVKPITDGDGENPDPAFQALSQAIETFAVQLSARSVLNEKQAGLLHGLRAELSLIRHTEEAVRHFCRGLKPGAAGKLDETLAELLKDSVEASSAHDAAKLEQLEERTKWKGEFLNQVSNGHAEALETLDATAAHEDFRIAVWTLHRLAKLLARLDASGG</sequence>